<dbReference type="AlphaFoldDB" id="A0A1I7XJW0"/>
<keyword evidence="1" id="KW-1133">Transmembrane helix</keyword>
<reference evidence="3" key="1">
    <citation type="submission" date="2016-11" db="UniProtKB">
        <authorList>
            <consortium name="WormBaseParasite"/>
        </authorList>
    </citation>
    <scope>IDENTIFICATION</scope>
</reference>
<accession>A0A1I7XJW0</accession>
<dbReference type="Proteomes" id="UP000095283">
    <property type="component" value="Unplaced"/>
</dbReference>
<evidence type="ECO:0000313" key="3">
    <source>
        <dbReference type="WBParaSite" id="Hba_17596"/>
    </source>
</evidence>
<sequence>MITTSPPRYLPVKGPLSMLIIIQLLVAVILFVENTLNLTKNSEHFESEETRDVVFFAWLIVLGWILTVFCSLTVLFTNIYSLLIPHIVYTSLLSLLCVSSTILLFMADTRPWSMFLTASLSILLIVSVIYEVKCFVIMRERLS</sequence>
<feature type="transmembrane region" description="Helical" evidence="1">
    <location>
        <begin position="87"/>
        <end position="106"/>
    </location>
</feature>
<evidence type="ECO:0000313" key="2">
    <source>
        <dbReference type="Proteomes" id="UP000095283"/>
    </source>
</evidence>
<dbReference type="WBParaSite" id="Hba_17596">
    <property type="protein sequence ID" value="Hba_17596"/>
    <property type="gene ID" value="Hba_17596"/>
</dbReference>
<keyword evidence="1" id="KW-0472">Membrane</keyword>
<evidence type="ECO:0000256" key="1">
    <source>
        <dbReference type="SAM" id="Phobius"/>
    </source>
</evidence>
<feature type="transmembrane region" description="Helical" evidence="1">
    <location>
        <begin position="112"/>
        <end position="132"/>
    </location>
</feature>
<feature type="transmembrane region" description="Helical" evidence="1">
    <location>
        <begin position="53"/>
        <end position="75"/>
    </location>
</feature>
<keyword evidence="1" id="KW-0812">Transmembrane</keyword>
<keyword evidence="2" id="KW-1185">Reference proteome</keyword>
<proteinExistence type="predicted"/>
<feature type="transmembrane region" description="Helical" evidence="1">
    <location>
        <begin position="12"/>
        <end position="33"/>
    </location>
</feature>
<protein>
    <submittedName>
        <fullName evidence="3">MARVEL domain-containing protein</fullName>
    </submittedName>
</protein>
<organism evidence="2 3">
    <name type="scientific">Heterorhabditis bacteriophora</name>
    <name type="common">Entomopathogenic nematode worm</name>
    <dbReference type="NCBI Taxonomy" id="37862"/>
    <lineage>
        <taxon>Eukaryota</taxon>
        <taxon>Metazoa</taxon>
        <taxon>Ecdysozoa</taxon>
        <taxon>Nematoda</taxon>
        <taxon>Chromadorea</taxon>
        <taxon>Rhabditida</taxon>
        <taxon>Rhabditina</taxon>
        <taxon>Rhabditomorpha</taxon>
        <taxon>Strongyloidea</taxon>
        <taxon>Heterorhabditidae</taxon>
        <taxon>Heterorhabditis</taxon>
    </lineage>
</organism>
<name>A0A1I7XJW0_HETBA</name>